<evidence type="ECO:0000313" key="4">
    <source>
        <dbReference type="Proteomes" id="UP000243579"/>
    </source>
</evidence>
<comment type="caution">
    <text evidence="3">The sequence shown here is derived from an EMBL/GenBank/DDBJ whole genome shotgun (WGS) entry which is preliminary data.</text>
</comment>
<dbReference type="SMART" id="SM00666">
    <property type="entry name" value="PB1"/>
    <property type="match status" value="1"/>
</dbReference>
<feature type="coiled-coil region" evidence="1">
    <location>
        <begin position="105"/>
        <end position="137"/>
    </location>
</feature>
<dbReference type="EMBL" id="JNBR01000575">
    <property type="protein sequence ID" value="OQR90868.1"/>
    <property type="molecule type" value="Genomic_DNA"/>
</dbReference>
<evidence type="ECO:0000256" key="1">
    <source>
        <dbReference type="SAM" id="Coils"/>
    </source>
</evidence>
<reference evidence="3 4" key="1">
    <citation type="journal article" date="2014" name="Genome Biol. Evol.">
        <title>The secreted proteins of Achlya hypogyna and Thraustotheca clavata identify the ancestral oomycete secretome and reveal gene acquisitions by horizontal gene transfer.</title>
        <authorList>
            <person name="Misner I."/>
            <person name="Blouin N."/>
            <person name="Leonard G."/>
            <person name="Richards T.A."/>
            <person name="Lane C.E."/>
        </authorList>
    </citation>
    <scope>NUCLEOTIDE SEQUENCE [LARGE SCALE GENOMIC DNA]</scope>
    <source>
        <strain evidence="3 4">ATCC 48635</strain>
    </source>
</reference>
<dbReference type="Proteomes" id="UP000243579">
    <property type="component" value="Unassembled WGS sequence"/>
</dbReference>
<sequence>MEQQRMTAIKVGYKGEIHRVRVDLAAFSFTDLEALFMETFKIAKGSFVIQYKDNENDCLHVASPSEFEEACNVFLAGGDAIKSLRFVAVPTMEAAFHDNVADPILKIIESLVESLNVAMEKVKKEQWKQRAEQLAAKTSEKAQATGAVIGEKMQATGVVLNEKMQQTGVVINKAYHKTVEESKIAFEAAKKSLNEIEFEHLKKSLNEIDFDQLVKDTSDGVKSAADLISTYAHQLVEEIQQLKEKTVTPVAAPAPVVSEEVAEVAEEVANPAPAAEEHAEAEWEQVVEEAPVVVEAVPEPSAEEIKWAAQLILIREVFPDVDTARAVALLEAANGDMNVVLNSLFEL</sequence>
<dbReference type="OrthoDB" id="75664at2759"/>
<gene>
    <name evidence="3" type="ORF">ACHHYP_05173</name>
</gene>
<evidence type="ECO:0000259" key="2">
    <source>
        <dbReference type="PROSITE" id="PS51745"/>
    </source>
</evidence>
<dbReference type="SUPFAM" id="SSF54277">
    <property type="entry name" value="CAD &amp; PB1 domains"/>
    <property type="match status" value="1"/>
</dbReference>
<dbReference type="Pfam" id="PF00564">
    <property type="entry name" value="PB1"/>
    <property type="match status" value="1"/>
</dbReference>
<name>A0A1V9YYN1_ACHHY</name>
<organism evidence="3 4">
    <name type="scientific">Achlya hypogyna</name>
    <name type="common">Oomycete</name>
    <name type="synonym">Protoachlya hypogyna</name>
    <dbReference type="NCBI Taxonomy" id="1202772"/>
    <lineage>
        <taxon>Eukaryota</taxon>
        <taxon>Sar</taxon>
        <taxon>Stramenopiles</taxon>
        <taxon>Oomycota</taxon>
        <taxon>Saprolegniomycetes</taxon>
        <taxon>Saprolegniales</taxon>
        <taxon>Achlyaceae</taxon>
        <taxon>Achlya</taxon>
    </lineage>
</organism>
<keyword evidence="1" id="KW-0175">Coiled coil</keyword>
<dbReference type="PROSITE" id="PS51745">
    <property type="entry name" value="PB1"/>
    <property type="match status" value="1"/>
</dbReference>
<protein>
    <recommendedName>
        <fullName evidence="2">PB1 domain-containing protein</fullName>
    </recommendedName>
</protein>
<proteinExistence type="predicted"/>
<dbReference type="AlphaFoldDB" id="A0A1V9YYN1"/>
<feature type="domain" description="PB1" evidence="2">
    <location>
        <begin position="6"/>
        <end position="80"/>
    </location>
</feature>
<evidence type="ECO:0000313" key="3">
    <source>
        <dbReference type="EMBL" id="OQR90868.1"/>
    </source>
</evidence>
<dbReference type="InterPro" id="IPR053793">
    <property type="entry name" value="PB1-like"/>
</dbReference>
<dbReference type="InterPro" id="IPR000270">
    <property type="entry name" value="PB1_dom"/>
</dbReference>
<dbReference type="CDD" id="cd05992">
    <property type="entry name" value="PB1"/>
    <property type="match status" value="1"/>
</dbReference>
<keyword evidence="4" id="KW-1185">Reference proteome</keyword>
<dbReference type="STRING" id="1202772.A0A1V9YYN1"/>
<accession>A0A1V9YYN1</accession>
<dbReference type="Gene3D" id="3.10.20.90">
    <property type="entry name" value="Phosphatidylinositol 3-kinase Catalytic Subunit, Chain A, domain 1"/>
    <property type="match status" value="1"/>
</dbReference>